<gene>
    <name evidence="3" type="ORF">Pan54_41480</name>
</gene>
<accession>A0A5C5XMS1</accession>
<keyword evidence="4" id="KW-1185">Reference proteome</keyword>
<feature type="compositionally biased region" description="Basic and acidic residues" evidence="1">
    <location>
        <begin position="211"/>
        <end position="222"/>
    </location>
</feature>
<comment type="caution">
    <text evidence="3">The sequence shown here is derived from an EMBL/GenBank/DDBJ whole genome shotgun (WGS) entry which is preliminary data.</text>
</comment>
<reference evidence="3 4" key="1">
    <citation type="submission" date="2019-02" db="EMBL/GenBank/DDBJ databases">
        <title>Deep-cultivation of Planctomycetes and their phenomic and genomic characterization uncovers novel biology.</title>
        <authorList>
            <person name="Wiegand S."/>
            <person name="Jogler M."/>
            <person name="Boedeker C."/>
            <person name="Pinto D."/>
            <person name="Vollmers J."/>
            <person name="Rivas-Marin E."/>
            <person name="Kohn T."/>
            <person name="Peeters S.H."/>
            <person name="Heuer A."/>
            <person name="Rast P."/>
            <person name="Oberbeckmann S."/>
            <person name="Bunk B."/>
            <person name="Jeske O."/>
            <person name="Meyerdierks A."/>
            <person name="Storesund J.E."/>
            <person name="Kallscheuer N."/>
            <person name="Luecker S."/>
            <person name="Lage O.M."/>
            <person name="Pohl T."/>
            <person name="Merkel B.J."/>
            <person name="Hornburger P."/>
            <person name="Mueller R.-W."/>
            <person name="Bruemmer F."/>
            <person name="Labrenz M."/>
            <person name="Spormann A.M."/>
            <person name="Op Den Camp H."/>
            <person name="Overmann J."/>
            <person name="Amann R."/>
            <person name="Jetten M.S.M."/>
            <person name="Mascher T."/>
            <person name="Medema M.H."/>
            <person name="Devos D.P."/>
            <person name="Kaster A.-K."/>
            <person name="Ovreas L."/>
            <person name="Rohde M."/>
            <person name="Galperin M.Y."/>
            <person name="Jogler C."/>
        </authorList>
    </citation>
    <scope>NUCLEOTIDE SEQUENCE [LARGE SCALE GENOMIC DNA]</scope>
    <source>
        <strain evidence="3 4">Pan54</strain>
    </source>
</reference>
<feature type="signal peptide" evidence="2">
    <location>
        <begin position="1"/>
        <end position="24"/>
    </location>
</feature>
<name>A0A5C5XMS1_9PLAN</name>
<feature type="compositionally biased region" description="Basic and acidic residues" evidence="1">
    <location>
        <begin position="168"/>
        <end position="195"/>
    </location>
</feature>
<dbReference type="Gene3D" id="1.25.40.10">
    <property type="entry name" value="Tetratricopeptide repeat domain"/>
    <property type="match status" value="1"/>
</dbReference>
<sequence precursor="true">MKIISIRQLPLTLLLCAIASPVMASTPLEAASASEINVANELVEEGKFDEALESYRQIQPTSKTKEELNYNIAVAEYRKGETEAAKTLFTEVSASPQSALAAAARYNLGNCFYADAVAQAEQDRPAAIEALQQAIQHYRGSLAVDANQVDARANIELAMEFLKKLKQEQKQEQEQQQKENQEQNQENKDQQKQDSESQDSESMKNDSQQDQESKEKPNESKSDPQSQEGSEQKEEKPFEESQKNPGEQNEQPQPEQDPSQSMNPQSKSPKDQAKPEEQSPGEKSEEEPSSKEDQPVPSGELKAANEEDQSQQPSGQVGVNDPNAKETPMSKEEALKMLQAVRDRDFLRRLRQEQKERRRHIPTDRDW</sequence>
<dbReference type="Proteomes" id="UP000316095">
    <property type="component" value="Unassembled WGS sequence"/>
</dbReference>
<dbReference type="EMBL" id="SJPG01000001">
    <property type="protein sequence ID" value="TWT63395.1"/>
    <property type="molecule type" value="Genomic_DNA"/>
</dbReference>
<evidence type="ECO:0008006" key="5">
    <source>
        <dbReference type="Google" id="ProtNLM"/>
    </source>
</evidence>
<evidence type="ECO:0000313" key="3">
    <source>
        <dbReference type="EMBL" id="TWT63395.1"/>
    </source>
</evidence>
<feature type="compositionally biased region" description="Basic and acidic residues" evidence="1">
    <location>
        <begin position="328"/>
        <end position="345"/>
    </location>
</feature>
<dbReference type="SUPFAM" id="SSF48452">
    <property type="entry name" value="TPR-like"/>
    <property type="match status" value="1"/>
</dbReference>
<evidence type="ECO:0000256" key="2">
    <source>
        <dbReference type="SAM" id="SignalP"/>
    </source>
</evidence>
<dbReference type="AlphaFoldDB" id="A0A5C5XMS1"/>
<protein>
    <recommendedName>
        <fullName evidence="5">Tetratricopeptide repeat protein</fullName>
    </recommendedName>
</protein>
<evidence type="ECO:0000256" key="1">
    <source>
        <dbReference type="SAM" id="MobiDB-lite"/>
    </source>
</evidence>
<feature type="region of interest" description="Disordered" evidence="1">
    <location>
        <begin position="168"/>
        <end position="345"/>
    </location>
</feature>
<feature type="compositionally biased region" description="Basic and acidic residues" evidence="1">
    <location>
        <begin position="268"/>
        <end position="294"/>
    </location>
</feature>
<keyword evidence="2" id="KW-0732">Signal</keyword>
<dbReference type="RefSeq" id="WP_165441876.1">
    <property type="nucleotide sequence ID" value="NZ_SJPG01000001.1"/>
</dbReference>
<feature type="compositionally biased region" description="Basic and acidic residues" evidence="1">
    <location>
        <begin position="230"/>
        <end position="242"/>
    </location>
</feature>
<feature type="compositionally biased region" description="Low complexity" evidence="1">
    <location>
        <begin position="243"/>
        <end position="260"/>
    </location>
</feature>
<evidence type="ECO:0000313" key="4">
    <source>
        <dbReference type="Proteomes" id="UP000316095"/>
    </source>
</evidence>
<organism evidence="3 4">
    <name type="scientific">Rubinisphaera italica</name>
    <dbReference type="NCBI Taxonomy" id="2527969"/>
    <lineage>
        <taxon>Bacteria</taxon>
        <taxon>Pseudomonadati</taxon>
        <taxon>Planctomycetota</taxon>
        <taxon>Planctomycetia</taxon>
        <taxon>Planctomycetales</taxon>
        <taxon>Planctomycetaceae</taxon>
        <taxon>Rubinisphaera</taxon>
    </lineage>
</organism>
<dbReference type="InterPro" id="IPR011990">
    <property type="entry name" value="TPR-like_helical_dom_sf"/>
</dbReference>
<proteinExistence type="predicted"/>
<feature type="chain" id="PRO_5022979001" description="Tetratricopeptide repeat protein" evidence="2">
    <location>
        <begin position="25"/>
        <end position="367"/>
    </location>
</feature>